<evidence type="ECO:0000313" key="3">
    <source>
        <dbReference type="Proteomes" id="UP000186905"/>
    </source>
</evidence>
<comment type="caution">
    <text evidence="2">The sequence shown here is derived from an EMBL/GenBank/DDBJ whole genome shotgun (WGS) entry which is preliminary data.</text>
</comment>
<dbReference type="InterPro" id="IPR002560">
    <property type="entry name" value="Transposase_DDE"/>
</dbReference>
<name>A0A1Q9GES8_9GAMM</name>
<evidence type="ECO:0000313" key="2">
    <source>
        <dbReference type="EMBL" id="OLQ72900.1"/>
    </source>
</evidence>
<dbReference type="Pfam" id="PF01610">
    <property type="entry name" value="DDE_Tnp_ISL3"/>
    <property type="match status" value="1"/>
</dbReference>
<gene>
    <name evidence="2" type="ORF">BIT28_06875</name>
</gene>
<sequence>MLSDYCQQIEAVAMDSNTAFDLEVQEHCPNAMVIYDLFHLVAKYVIYRIREDFTYKLKHDKLTRRRLKGFTKKIEAT</sequence>
<dbReference type="AlphaFoldDB" id="A0A1Q9GES8"/>
<dbReference type="RefSeq" id="WP_075766917.1">
    <property type="nucleotide sequence ID" value="NZ_MJIL01000090.1"/>
</dbReference>
<evidence type="ECO:0000259" key="1">
    <source>
        <dbReference type="Pfam" id="PF01610"/>
    </source>
</evidence>
<dbReference type="OrthoDB" id="5289059at2"/>
<protein>
    <recommendedName>
        <fullName evidence="1">Transposase IS204/IS1001/IS1096/IS1165 DDE domain-containing protein</fullName>
    </recommendedName>
</protein>
<dbReference type="Proteomes" id="UP000186905">
    <property type="component" value="Unassembled WGS sequence"/>
</dbReference>
<keyword evidence="3" id="KW-1185">Reference proteome</keyword>
<reference evidence="2 3" key="1">
    <citation type="submission" date="2016-09" db="EMBL/GenBank/DDBJ databases">
        <title>Photobacterium proteolyticum sp. nov. a protease producing bacterium isolated from ocean sediments of Laizhou Bay.</title>
        <authorList>
            <person name="Li Y."/>
        </authorList>
    </citation>
    <scope>NUCLEOTIDE SEQUENCE [LARGE SCALE GENOMIC DNA]</scope>
    <source>
        <strain evidence="2 3">13-12</strain>
    </source>
</reference>
<proteinExistence type="predicted"/>
<dbReference type="EMBL" id="MJIL01000090">
    <property type="protein sequence ID" value="OLQ72900.1"/>
    <property type="molecule type" value="Genomic_DNA"/>
</dbReference>
<feature type="domain" description="Transposase IS204/IS1001/IS1096/IS1165 DDE" evidence="1">
    <location>
        <begin position="5"/>
        <end position="59"/>
    </location>
</feature>
<organism evidence="2 3">
    <name type="scientific">Photobacterium proteolyticum</name>
    <dbReference type="NCBI Taxonomy" id="1903952"/>
    <lineage>
        <taxon>Bacteria</taxon>
        <taxon>Pseudomonadati</taxon>
        <taxon>Pseudomonadota</taxon>
        <taxon>Gammaproteobacteria</taxon>
        <taxon>Vibrionales</taxon>
        <taxon>Vibrionaceae</taxon>
        <taxon>Photobacterium</taxon>
    </lineage>
</organism>
<accession>A0A1Q9GES8</accession>